<feature type="region of interest" description="Disordered" evidence="3">
    <location>
        <begin position="1"/>
        <end position="23"/>
    </location>
</feature>
<dbReference type="Pfam" id="PF01267">
    <property type="entry name" value="F-actin_cap_A"/>
    <property type="match status" value="1"/>
</dbReference>
<keyword evidence="1 2" id="KW-0117">Actin capping</keyword>
<comment type="caution">
    <text evidence="4">The sequence shown here is derived from an EMBL/GenBank/DDBJ whole genome shotgun (WGS) entry which is preliminary data.</text>
</comment>
<name>A0A7J7P5H6_9MAGN</name>
<comment type="subunit">
    <text evidence="2">Heterodimer of an alpha and a beta subunit.</text>
</comment>
<dbReference type="GO" id="GO:0030863">
    <property type="term" value="C:cortical cytoskeleton"/>
    <property type="evidence" value="ECO:0007669"/>
    <property type="project" value="TreeGrafter"/>
</dbReference>
<gene>
    <name evidence="4" type="ORF">GIB67_024450</name>
</gene>
<organism evidence="4 5">
    <name type="scientific">Kingdonia uniflora</name>
    <dbReference type="NCBI Taxonomy" id="39325"/>
    <lineage>
        <taxon>Eukaryota</taxon>
        <taxon>Viridiplantae</taxon>
        <taxon>Streptophyta</taxon>
        <taxon>Embryophyta</taxon>
        <taxon>Tracheophyta</taxon>
        <taxon>Spermatophyta</taxon>
        <taxon>Magnoliopsida</taxon>
        <taxon>Ranunculales</taxon>
        <taxon>Circaeasteraceae</taxon>
        <taxon>Kingdonia</taxon>
    </lineage>
</organism>
<comment type="similarity">
    <text evidence="2">Belongs to the F-actin-capping protein alpha subunit family.</text>
</comment>
<protein>
    <recommendedName>
        <fullName evidence="2">F-actin-capping protein subunit alpha</fullName>
    </recommendedName>
</protein>
<dbReference type="EMBL" id="JACGCM010000267">
    <property type="protein sequence ID" value="KAF6174428.1"/>
    <property type="molecule type" value="Genomic_DNA"/>
</dbReference>
<evidence type="ECO:0000256" key="1">
    <source>
        <dbReference type="ARBA" id="ARBA00022467"/>
    </source>
</evidence>
<dbReference type="AlphaFoldDB" id="A0A7J7P5H6"/>
<dbReference type="Proteomes" id="UP000541444">
    <property type="component" value="Unassembled WGS sequence"/>
</dbReference>
<keyword evidence="5" id="KW-1185">Reference proteome</keyword>
<proteinExistence type="inferred from homology"/>
<dbReference type="Gene3D" id="3.30.1140.60">
    <property type="entry name" value="F-actin capping protein, alpha subunit"/>
    <property type="match status" value="1"/>
</dbReference>
<dbReference type="GO" id="GO:0008290">
    <property type="term" value="C:F-actin capping protein complex"/>
    <property type="evidence" value="ECO:0007669"/>
    <property type="project" value="UniProtKB-UniRule"/>
</dbReference>
<dbReference type="GO" id="GO:0030036">
    <property type="term" value="P:actin cytoskeleton organization"/>
    <property type="evidence" value="ECO:0007669"/>
    <property type="project" value="TreeGrafter"/>
</dbReference>
<evidence type="ECO:0000313" key="4">
    <source>
        <dbReference type="EMBL" id="KAF6174428.1"/>
    </source>
</evidence>
<reference evidence="4 5" key="1">
    <citation type="journal article" date="2020" name="IScience">
        <title>Genome Sequencing of the Endangered Kingdonia uniflora (Circaeasteraceae, Ranunculales) Reveals Potential Mechanisms of Evolutionary Specialization.</title>
        <authorList>
            <person name="Sun Y."/>
            <person name="Deng T."/>
            <person name="Zhang A."/>
            <person name="Moore M.J."/>
            <person name="Landis J.B."/>
            <person name="Lin N."/>
            <person name="Zhang H."/>
            <person name="Zhang X."/>
            <person name="Huang J."/>
            <person name="Zhang X."/>
            <person name="Sun H."/>
            <person name="Wang H."/>
        </authorList>
    </citation>
    <scope>NUCLEOTIDE SEQUENCE [LARGE SCALE GENOMIC DNA]</scope>
    <source>
        <strain evidence="4">TB1705</strain>
        <tissue evidence="4">Leaf</tissue>
    </source>
</reference>
<sequence length="124" mass="14143">MGVRDFKLGKSSKLSKRKKQTPPLTVWQTKINPQLLLAMDMEEDDDHQEELSDDQKKEIAKWFLINSPAGEIQYVAKDVRTVISDDSVYDLAASEAFPQYNKTHMISLELPNRSGDVVYVSIDL</sequence>
<dbReference type="InterPro" id="IPR002189">
    <property type="entry name" value="CapZ_alpha"/>
</dbReference>
<evidence type="ECO:0000256" key="3">
    <source>
        <dbReference type="SAM" id="MobiDB-lite"/>
    </source>
</evidence>
<dbReference type="OrthoDB" id="1672210at2759"/>
<dbReference type="PANTHER" id="PTHR10653:SF0">
    <property type="entry name" value="F-ACTIN-CAPPING PROTEIN SUBUNIT ALPHA"/>
    <property type="match status" value="1"/>
</dbReference>
<evidence type="ECO:0000313" key="5">
    <source>
        <dbReference type="Proteomes" id="UP000541444"/>
    </source>
</evidence>
<keyword evidence="2" id="KW-0009">Actin-binding</keyword>
<dbReference type="InterPro" id="IPR037282">
    <property type="entry name" value="CapZ_alpha/beta"/>
</dbReference>
<evidence type="ECO:0000256" key="2">
    <source>
        <dbReference type="RuleBase" id="RU365077"/>
    </source>
</evidence>
<comment type="function">
    <text evidence="2">F-actin-capping proteins bind in a Ca(2+)-independent manner to the fast growing ends of actin filaments (barbed end) thereby blocking the exchange of subunits at these ends. Unlike other capping proteins (such as gelsolin and severin), these proteins do not sever actin filaments.</text>
</comment>
<accession>A0A7J7P5H6</accession>
<dbReference type="GO" id="GO:0051016">
    <property type="term" value="P:barbed-end actin filament capping"/>
    <property type="evidence" value="ECO:0007669"/>
    <property type="project" value="UniProtKB-UniRule"/>
</dbReference>
<dbReference type="PANTHER" id="PTHR10653">
    <property type="entry name" value="F-ACTIN-CAPPING PROTEIN SUBUNIT ALPHA"/>
    <property type="match status" value="1"/>
</dbReference>
<dbReference type="SUPFAM" id="SSF90096">
    <property type="entry name" value="Subunits of heterodimeric actin filament capping protein Capz"/>
    <property type="match status" value="1"/>
</dbReference>
<dbReference type="InterPro" id="IPR042489">
    <property type="entry name" value="CapZ_alpha_1"/>
</dbReference>
<dbReference type="GO" id="GO:0051015">
    <property type="term" value="F:actin filament binding"/>
    <property type="evidence" value="ECO:0007669"/>
    <property type="project" value="TreeGrafter"/>
</dbReference>